<dbReference type="InterPro" id="IPR018768">
    <property type="entry name" value="DUF2344"/>
</dbReference>
<dbReference type="Proteomes" id="UP000034076">
    <property type="component" value="Unassembled WGS sequence"/>
</dbReference>
<feature type="domain" description="DUF2344" evidence="1">
    <location>
        <begin position="4"/>
        <end position="181"/>
    </location>
</feature>
<dbReference type="AlphaFoldDB" id="A0A0M2NIR7"/>
<organism evidence="2 3">
    <name type="scientific">Christensenella hongkongensis</name>
    <dbReference type="NCBI Taxonomy" id="270498"/>
    <lineage>
        <taxon>Bacteria</taxon>
        <taxon>Bacillati</taxon>
        <taxon>Bacillota</taxon>
        <taxon>Clostridia</taxon>
        <taxon>Christensenellales</taxon>
        <taxon>Christensenellaceae</taxon>
        <taxon>Christensenella</taxon>
    </lineage>
</organism>
<evidence type="ECO:0000313" key="2">
    <source>
        <dbReference type="EMBL" id="KKI52048.1"/>
    </source>
</evidence>
<dbReference type="EMBL" id="LAYJ01000045">
    <property type="protein sequence ID" value="KKI52048.1"/>
    <property type="molecule type" value="Genomic_DNA"/>
</dbReference>
<gene>
    <name evidence="2" type="ORF">CHK_0476</name>
</gene>
<evidence type="ECO:0000259" key="1">
    <source>
        <dbReference type="Pfam" id="PF10105"/>
    </source>
</evidence>
<name>A0A0M2NIR7_9FIRM</name>
<protein>
    <recommendedName>
        <fullName evidence="1">DUF2344 domain-containing protein</fullName>
    </recommendedName>
</protein>
<dbReference type="NCBIfam" id="TIGR03936">
    <property type="entry name" value="sam_1_link_chp"/>
    <property type="match status" value="1"/>
</dbReference>
<accession>A0A0M2NIR7</accession>
<dbReference type="STRING" id="270498.CHK_0476"/>
<evidence type="ECO:0000313" key="3">
    <source>
        <dbReference type="Proteomes" id="UP000034076"/>
    </source>
</evidence>
<sequence>MKAIIKYSRHGAAKYISHLDMQRTFGRAVRRARIDAEYSHGFNPHIVMSFASPLSVGYATDGDYLELSLASEMPPEEMKEAFNSVFPEEIRILHVHMAKDNKKLMAHNHSALYELNFHFENDGEYVKIKDAVMALTASGHYMARDRKGREIDIRPLILKADTNGKVVSLLVKNANDGALNPAVVANVLRLEMDAAEMDCDICRKECYAIVNGEVMPFSEI</sequence>
<proteinExistence type="predicted"/>
<dbReference type="RefSeq" id="WP_052740186.1">
    <property type="nucleotide sequence ID" value="NZ_LAYJ01000045.1"/>
</dbReference>
<keyword evidence="3" id="KW-1185">Reference proteome</keyword>
<reference evidence="2 3" key="1">
    <citation type="submission" date="2015-04" db="EMBL/GenBank/DDBJ databases">
        <title>Draft genome sequence of bacteremic isolate Catabacter hongkongensis type strain HKU16T.</title>
        <authorList>
            <person name="Lau S.K."/>
            <person name="Teng J.L."/>
            <person name="Huang Y."/>
            <person name="Curreem S.O."/>
            <person name="Tsui S.K."/>
            <person name="Woo P.C."/>
        </authorList>
    </citation>
    <scope>NUCLEOTIDE SEQUENCE [LARGE SCALE GENOMIC DNA]</scope>
    <source>
        <strain evidence="2 3">HKU16</strain>
    </source>
</reference>
<dbReference type="OrthoDB" id="9780488at2"/>
<comment type="caution">
    <text evidence="2">The sequence shown here is derived from an EMBL/GenBank/DDBJ whole genome shotgun (WGS) entry which is preliminary data.</text>
</comment>
<dbReference type="Pfam" id="PF10105">
    <property type="entry name" value="DUF2344"/>
    <property type="match status" value="1"/>
</dbReference>